<accession>A0ABQ2JUL7</accession>
<keyword evidence="2" id="KW-1185">Reference proteome</keyword>
<sequence length="335" mass="36514">MGRAHTAFASGMSGGPSFIGQDAAWREWTGAIESERMHHAWLLSGAKGLGKRAFARAAAAELVREPGSKTPDPLTHPDVHILEHLPANDDEAKKKADGKPFQTKRNITIDQVRRMQQRLTTRPTLGSRRAIVIDPADDLEKNAVNALLKSLEEPPVGTYFLLVTHQPGRLLPTIRSRCRILRFAALGADELDAVIRRDVPEADSASREAAISAAQGSPGMALTFVEQDLGRIHELMLRILHEGDADYHLRGALADEMGARPTRERQVAALELARSVLVSELAGSSRARQLRIIEAHGTLSKISMQAPTYNFDAGLLIMEIGGLLASTAMPRETAR</sequence>
<dbReference type="Pfam" id="PF13177">
    <property type="entry name" value="DNA_pol3_delta2"/>
    <property type="match status" value="1"/>
</dbReference>
<gene>
    <name evidence="1" type="ORF">GCM10011349_31190</name>
</gene>
<proteinExistence type="predicted"/>
<dbReference type="InterPro" id="IPR050238">
    <property type="entry name" value="DNA_Rep/Repair_Clamp_Loader"/>
</dbReference>
<dbReference type="PANTHER" id="PTHR11669:SF8">
    <property type="entry name" value="DNA POLYMERASE III SUBUNIT DELTA"/>
    <property type="match status" value="1"/>
</dbReference>
<dbReference type="Proteomes" id="UP000605099">
    <property type="component" value="Unassembled WGS sequence"/>
</dbReference>
<comment type="caution">
    <text evidence="1">The sequence shown here is derived from an EMBL/GenBank/DDBJ whole genome shotgun (WGS) entry which is preliminary data.</text>
</comment>
<reference evidence="2" key="1">
    <citation type="journal article" date="2019" name="Int. J. Syst. Evol. Microbiol.">
        <title>The Global Catalogue of Microorganisms (GCM) 10K type strain sequencing project: providing services to taxonomists for standard genome sequencing and annotation.</title>
        <authorList>
            <consortium name="The Broad Institute Genomics Platform"/>
            <consortium name="The Broad Institute Genome Sequencing Center for Infectious Disease"/>
            <person name="Wu L."/>
            <person name="Ma J."/>
        </authorList>
    </citation>
    <scope>NUCLEOTIDE SEQUENCE [LARGE SCALE GENOMIC DNA]</scope>
    <source>
        <strain evidence="2">CGMCC 1.6784</strain>
    </source>
</reference>
<dbReference type="EMBL" id="BMLK01000015">
    <property type="protein sequence ID" value="GGN54990.1"/>
    <property type="molecule type" value="Genomic_DNA"/>
</dbReference>
<name>A0ABQ2JUL7_9SPHN</name>
<dbReference type="PANTHER" id="PTHR11669">
    <property type="entry name" value="REPLICATION FACTOR C / DNA POLYMERASE III GAMMA-TAU SUBUNIT"/>
    <property type="match status" value="1"/>
</dbReference>
<protein>
    <submittedName>
        <fullName evidence="1">DNA polymerase III subunit delta</fullName>
    </submittedName>
</protein>
<organism evidence="1 2">
    <name type="scientific">Novosphingobium indicum</name>
    <dbReference type="NCBI Taxonomy" id="462949"/>
    <lineage>
        <taxon>Bacteria</taxon>
        <taxon>Pseudomonadati</taxon>
        <taxon>Pseudomonadota</taxon>
        <taxon>Alphaproteobacteria</taxon>
        <taxon>Sphingomonadales</taxon>
        <taxon>Sphingomonadaceae</taxon>
        <taxon>Novosphingobium</taxon>
    </lineage>
</organism>
<dbReference type="Gene3D" id="3.40.50.300">
    <property type="entry name" value="P-loop containing nucleotide triphosphate hydrolases"/>
    <property type="match status" value="1"/>
</dbReference>
<evidence type="ECO:0000313" key="1">
    <source>
        <dbReference type="EMBL" id="GGN54990.1"/>
    </source>
</evidence>
<evidence type="ECO:0000313" key="2">
    <source>
        <dbReference type="Proteomes" id="UP000605099"/>
    </source>
</evidence>
<dbReference type="SUPFAM" id="SSF52540">
    <property type="entry name" value="P-loop containing nucleoside triphosphate hydrolases"/>
    <property type="match status" value="1"/>
</dbReference>
<dbReference type="InterPro" id="IPR027417">
    <property type="entry name" value="P-loop_NTPase"/>
</dbReference>